<dbReference type="EMBL" id="JAUHGG010000012">
    <property type="protein sequence ID" value="MDS1823815.1"/>
    <property type="molecule type" value="Genomic_DNA"/>
</dbReference>
<evidence type="ECO:0008006" key="4">
    <source>
        <dbReference type="Google" id="ProtNLM"/>
    </source>
</evidence>
<accession>A0AAW8Q963</accession>
<dbReference type="RefSeq" id="WP_311020874.1">
    <property type="nucleotide sequence ID" value="NZ_JAUHGG010000012.1"/>
</dbReference>
<evidence type="ECO:0000256" key="1">
    <source>
        <dbReference type="SAM" id="SignalP"/>
    </source>
</evidence>
<protein>
    <recommendedName>
        <fullName evidence="4">Porin</fullName>
    </recommendedName>
</protein>
<feature type="signal peptide" evidence="1">
    <location>
        <begin position="1"/>
        <end position="21"/>
    </location>
</feature>
<reference evidence="2" key="1">
    <citation type="submission" date="2023-06" db="EMBL/GenBank/DDBJ databases">
        <title>Genomic Diversity of Vibrio spp. and Metagenomic Analysis of Pathogens in Florida Gulf Coastal Waters Following Hurricane Ian.</title>
        <authorList>
            <person name="Brumfield K.D."/>
        </authorList>
    </citation>
    <scope>NUCLEOTIDE SEQUENCE</scope>
    <source>
        <strain evidence="2">WBS2B-138</strain>
    </source>
</reference>
<proteinExistence type="predicted"/>
<name>A0AAW8Q963_VIBPH</name>
<organism evidence="2 3">
    <name type="scientific">Vibrio parahaemolyticus</name>
    <dbReference type="NCBI Taxonomy" id="670"/>
    <lineage>
        <taxon>Bacteria</taxon>
        <taxon>Pseudomonadati</taxon>
        <taxon>Pseudomonadota</taxon>
        <taxon>Gammaproteobacteria</taxon>
        <taxon>Vibrionales</taxon>
        <taxon>Vibrionaceae</taxon>
        <taxon>Vibrio</taxon>
    </lineage>
</organism>
<sequence>MLKKTLVSLTVIAAMSAPAFAAEQVKQTKDDPLVSLDYKIWFQDHETVGKRYVSAQNNLLKATLHTQNGYVPNVFVQVGKAESNLFAYTNTDIRAFYVYDYNENLSFDYGAGVSMRYDARHGKQDDEATLDWNAYDPHVSVGVAYKVPQFDGLTLFSGFEKRFNEDNESFSGGTTTELGARYTFVDKGSRSISAEIGYRRDIQDQEFTVHKVTEPSEDGSDAGGVPYTEKEDRRMISDGFYLGVSMSF</sequence>
<feature type="chain" id="PRO_5043891720" description="Porin" evidence="1">
    <location>
        <begin position="22"/>
        <end position="248"/>
    </location>
</feature>
<evidence type="ECO:0000313" key="3">
    <source>
        <dbReference type="Proteomes" id="UP001253193"/>
    </source>
</evidence>
<dbReference type="AlphaFoldDB" id="A0AAW8Q963"/>
<gene>
    <name evidence="2" type="ORF">QX249_24550</name>
</gene>
<comment type="caution">
    <text evidence="2">The sequence shown here is derived from an EMBL/GenBank/DDBJ whole genome shotgun (WGS) entry which is preliminary data.</text>
</comment>
<dbReference type="Proteomes" id="UP001253193">
    <property type="component" value="Unassembled WGS sequence"/>
</dbReference>
<keyword evidence="1" id="KW-0732">Signal</keyword>
<evidence type="ECO:0000313" key="2">
    <source>
        <dbReference type="EMBL" id="MDS1823815.1"/>
    </source>
</evidence>